<evidence type="ECO:0000256" key="14">
    <source>
        <dbReference type="ARBA" id="ARBA00022927"/>
    </source>
</evidence>
<evidence type="ECO:0000256" key="2">
    <source>
        <dbReference type="ARBA" id="ARBA00004585"/>
    </source>
</evidence>
<dbReference type="AlphaFoldDB" id="A0A9N9THZ5"/>
<evidence type="ECO:0000256" key="3">
    <source>
        <dbReference type="ARBA" id="ARBA00004906"/>
    </source>
</evidence>
<dbReference type="GO" id="GO:0008270">
    <property type="term" value="F:zinc ion binding"/>
    <property type="evidence" value="ECO:0007669"/>
    <property type="project" value="UniProtKB-KW"/>
</dbReference>
<proteinExistence type="inferred from homology"/>
<dbReference type="Pfam" id="PF13920">
    <property type="entry name" value="zf-C3HC4_3"/>
    <property type="match status" value="1"/>
</dbReference>
<evidence type="ECO:0000256" key="18">
    <source>
        <dbReference type="PROSITE-ProRule" id="PRU00175"/>
    </source>
</evidence>
<evidence type="ECO:0000313" key="20">
    <source>
        <dbReference type="EMBL" id="CAG9858935.1"/>
    </source>
</evidence>
<organism evidence="20 21">
    <name type="scientific">Phyllotreta striolata</name>
    <name type="common">Striped flea beetle</name>
    <name type="synonym">Crioceris striolata</name>
    <dbReference type="NCBI Taxonomy" id="444603"/>
    <lineage>
        <taxon>Eukaryota</taxon>
        <taxon>Metazoa</taxon>
        <taxon>Ecdysozoa</taxon>
        <taxon>Arthropoda</taxon>
        <taxon>Hexapoda</taxon>
        <taxon>Insecta</taxon>
        <taxon>Pterygota</taxon>
        <taxon>Neoptera</taxon>
        <taxon>Endopterygota</taxon>
        <taxon>Coleoptera</taxon>
        <taxon>Polyphaga</taxon>
        <taxon>Cucujiformia</taxon>
        <taxon>Chrysomeloidea</taxon>
        <taxon>Chrysomelidae</taxon>
        <taxon>Galerucinae</taxon>
        <taxon>Alticini</taxon>
        <taxon>Phyllotreta</taxon>
    </lineage>
</organism>
<dbReference type="InterPro" id="IPR006845">
    <property type="entry name" value="Pex_N"/>
</dbReference>
<keyword evidence="14" id="KW-0653">Protein transport</keyword>
<evidence type="ECO:0000256" key="4">
    <source>
        <dbReference type="ARBA" id="ARBA00008704"/>
    </source>
</evidence>
<evidence type="ECO:0000256" key="6">
    <source>
        <dbReference type="ARBA" id="ARBA00022448"/>
    </source>
</evidence>
<evidence type="ECO:0000256" key="12">
    <source>
        <dbReference type="ARBA" id="ARBA00022786"/>
    </source>
</evidence>
<feature type="domain" description="RING-type" evidence="19">
    <location>
        <begin position="225"/>
        <end position="263"/>
    </location>
</feature>
<comment type="subcellular location">
    <subcellularLocation>
        <location evidence="2">Peroxisome membrane</location>
        <topology evidence="2">Multi-pass membrane protein</topology>
    </subcellularLocation>
</comment>
<keyword evidence="8" id="KW-0808">Transferase</keyword>
<reference evidence="20" key="1">
    <citation type="submission" date="2022-01" db="EMBL/GenBank/DDBJ databases">
        <authorList>
            <person name="King R."/>
        </authorList>
    </citation>
    <scope>NUCLEOTIDE SEQUENCE</scope>
</reference>
<sequence length="278" mass="32344">MQFYKAKVADILRSNQRDELFIMNLEQQIHSFLNLLNSRNHPALNTSVPMIASIWYYFMTSLARIQTLGEEYTGTIRVTREKRIPTKKLGIIWLAFHVGGEPMLDRFLNYSRKAVSSSQLQNNAKSFLLKCIEILKEEKTTVKRIHNALFYINGKYYNISNRITGIQYVLLREWLQDDTFTGSFKLLGNLSLFYVLLNIVFKLISPNNKYEVVDDTKLNVSSKGCVLCSDNIKSPCCTPCGHVFCWNCIFESLRYQKSCPICREEINRSRIIFLQNFV</sequence>
<dbReference type="InterPro" id="IPR017907">
    <property type="entry name" value="Znf_RING_CS"/>
</dbReference>
<evidence type="ECO:0000256" key="13">
    <source>
        <dbReference type="ARBA" id="ARBA00022833"/>
    </source>
</evidence>
<evidence type="ECO:0000256" key="5">
    <source>
        <dbReference type="ARBA" id="ARBA00012483"/>
    </source>
</evidence>
<dbReference type="SMART" id="SM00184">
    <property type="entry name" value="RING"/>
    <property type="match status" value="1"/>
</dbReference>
<dbReference type="Proteomes" id="UP001153712">
    <property type="component" value="Chromosome 2"/>
</dbReference>
<evidence type="ECO:0000313" key="21">
    <source>
        <dbReference type="Proteomes" id="UP001153712"/>
    </source>
</evidence>
<dbReference type="EC" id="2.3.2.27" evidence="5"/>
<comment type="pathway">
    <text evidence="3">Protein modification; protein ubiquitination.</text>
</comment>
<comment type="catalytic activity">
    <reaction evidence="1">
        <text>S-ubiquitinyl-[E2 ubiquitin-conjugating enzyme]-L-cysteine + [acceptor protein]-L-lysine = [E2 ubiquitin-conjugating enzyme]-L-cysteine + N(6)-ubiquitinyl-[acceptor protein]-L-lysine.</text>
        <dbReference type="EC" id="2.3.2.27"/>
    </reaction>
</comment>
<dbReference type="GO" id="GO:0005778">
    <property type="term" value="C:peroxisomal membrane"/>
    <property type="evidence" value="ECO:0007669"/>
    <property type="project" value="UniProtKB-SubCell"/>
</dbReference>
<gene>
    <name evidence="20" type="ORF">PHYEVI_LOCUS5322</name>
</gene>
<dbReference type="OrthoDB" id="6270329at2759"/>
<dbReference type="PROSITE" id="PS00518">
    <property type="entry name" value="ZF_RING_1"/>
    <property type="match status" value="1"/>
</dbReference>
<evidence type="ECO:0000256" key="8">
    <source>
        <dbReference type="ARBA" id="ARBA00022679"/>
    </source>
</evidence>
<dbReference type="PANTHER" id="PTHR23350:SF0">
    <property type="entry name" value="PEROXISOME BIOGENESIS FACTOR 10"/>
    <property type="match status" value="1"/>
</dbReference>
<dbReference type="SUPFAM" id="SSF57850">
    <property type="entry name" value="RING/U-box"/>
    <property type="match status" value="1"/>
</dbReference>
<evidence type="ECO:0000259" key="19">
    <source>
        <dbReference type="PROSITE" id="PS50089"/>
    </source>
</evidence>
<dbReference type="GO" id="GO:0016558">
    <property type="term" value="P:protein import into peroxisome matrix"/>
    <property type="evidence" value="ECO:0007669"/>
    <property type="project" value="InterPro"/>
</dbReference>
<dbReference type="InterPro" id="IPR013083">
    <property type="entry name" value="Znf_RING/FYVE/PHD"/>
</dbReference>
<evidence type="ECO:0000256" key="9">
    <source>
        <dbReference type="ARBA" id="ARBA00022692"/>
    </source>
</evidence>
<evidence type="ECO:0000256" key="10">
    <source>
        <dbReference type="ARBA" id="ARBA00022723"/>
    </source>
</evidence>
<protein>
    <recommendedName>
        <fullName evidence="5">RING-type E3 ubiquitin transferase</fullName>
        <ecNumber evidence="5">2.3.2.27</ecNumber>
    </recommendedName>
</protein>
<evidence type="ECO:0000256" key="16">
    <source>
        <dbReference type="ARBA" id="ARBA00023136"/>
    </source>
</evidence>
<dbReference type="InterPro" id="IPR001841">
    <property type="entry name" value="Znf_RING"/>
</dbReference>
<name>A0A9N9THZ5_PHYSR</name>
<keyword evidence="17" id="KW-0576">Peroxisome</keyword>
<evidence type="ECO:0000256" key="17">
    <source>
        <dbReference type="ARBA" id="ARBA00023140"/>
    </source>
</evidence>
<dbReference type="PANTHER" id="PTHR23350">
    <property type="entry name" value="PEROXISOME ASSEMBLY PROTEIN 10"/>
    <property type="match status" value="1"/>
</dbReference>
<keyword evidence="12" id="KW-0833">Ubl conjugation pathway</keyword>
<evidence type="ECO:0000256" key="7">
    <source>
        <dbReference type="ARBA" id="ARBA00022593"/>
    </source>
</evidence>
<keyword evidence="13" id="KW-0862">Zinc</keyword>
<keyword evidence="7" id="KW-0962">Peroxisome biogenesis</keyword>
<dbReference type="Pfam" id="PF04757">
    <property type="entry name" value="Pex2_Pex12"/>
    <property type="match status" value="1"/>
</dbReference>
<keyword evidence="16" id="KW-0472">Membrane</keyword>
<keyword evidence="15" id="KW-1133">Transmembrane helix</keyword>
<dbReference type="PROSITE" id="PS50089">
    <property type="entry name" value="ZF_RING_2"/>
    <property type="match status" value="1"/>
</dbReference>
<dbReference type="EMBL" id="OU900095">
    <property type="protein sequence ID" value="CAG9858935.1"/>
    <property type="molecule type" value="Genomic_DNA"/>
</dbReference>
<evidence type="ECO:0000256" key="1">
    <source>
        <dbReference type="ARBA" id="ARBA00000900"/>
    </source>
</evidence>
<dbReference type="InterPro" id="IPR025654">
    <property type="entry name" value="PEX2/10"/>
</dbReference>
<keyword evidence="10" id="KW-0479">Metal-binding</keyword>
<evidence type="ECO:0000256" key="15">
    <source>
        <dbReference type="ARBA" id="ARBA00022989"/>
    </source>
</evidence>
<evidence type="ECO:0000256" key="11">
    <source>
        <dbReference type="ARBA" id="ARBA00022771"/>
    </source>
</evidence>
<keyword evidence="6" id="KW-0813">Transport</keyword>
<dbReference type="Gene3D" id="3.30.40.10">
    <property type="entry name" value="Zinc/RING finger domain, C3HC4 (zinc finger)"/>
    <property type="match status" value="1"/>
</dbReference>
<dbReference type="GO" id="GO:0061630">
    <property type="term" value="F:ubiquitin protein ligase activity"/>
    <property type="evidence" value="ECO:0007669"/>
    <property type="project" value="UniProtKB-EC"/>
</dbReference>
<keyword evidence="11 18" id="KW-0863">Zinc-finger</keyword>
<keyword evidence="21" id="KW-1185">Reference proteome</keyword>
<comment type="similarity">
    <text evidence="4">Belongs to the pex2/pex10/pex12 family.</text>
</comment>
<keyword evidence="9" id="KW-0812">Transmembrane</keyword>
<accession>A0A9N9THZ5</accession>